<dbReference type="Pfam" id="PF03481">
    <property type="entry name" value="Sua5_C"/>
    <property type="match status" value="1"/>
</dbReference>
<organism evidence="16 17">
    <name type="scientific">Endocarpon pusillum (strain Z07020 / HMAS-L-300199)</name>
    <name type="common">Lichen-forming fungus</name>
    <dbReference type="NCBI Taxonomy" id="1263415"/>
    <lineage>
        <taxon>Eukaryota</taxon>
        <taxon>Fungi</taxon>
        <taxon>Dikarya</taxon>
        <taxon>Ascomycota</taxon>
        <taxon>Pezizomycotina</taxon>
        <taxon>Eurotiomycetes</taxon>
        <taxon>Chaetothyriomycetidae</taxon>
        <taxon>Verrucariales</taxon>
        <taxon>Verrucariaceae</taxon>
        <taxon>Endocarpon</taxon>
    </lineage>
</organism>
<evidence type="ECO:0000256" key="1">
    <source>
        <dbReference type="ARBA" id="ARBA00004496"/>
    </source>
</evidence>
<dbReference type="OMA" id="RCSNISH"/>
<dbReference type="AlphaFoldDB" id="U1GY23"/>
<evidence type="ECO:0000313" key="17">
    <source>
        <dbReference type="Proteomes" id="UP000019373"/>
    </source>
</evidence>
<evidence type="ECO:0000256" key="2">
    <source>
        <dbReference type="ARBA" id="ARBA00007663"/>
    </source>
</evidence>
<comment type="similarity">
    <text evidence="2">Belongs to the SUA5 family.</text>
</comment>
<evidence type="ECO:0000256" key="8">
    <source>
        <dbReference type="ARBA" id="ARBA00022695"/>
    </source>
</evidence>
<feature type="compositionally biased region" description="Low complexity" evidence="14">
    <location>
        <begin position="383"/>
        <end position="401"/>
    </location>
</feature>
<comment type="subcellular location">
    <subcellularLocation>
        <location evidence="1">Cytoplasm</location>
    </subcellularLocation>
</comment>
<dbReference type="InterPro" id="IPR017945">
    <property type="entry name" value="DHBP_synth_RibB-like_a/b_dom"/>
</dbReference>
<evidence type="ECO:0000256" key="5">
    <source>
        <dbReference type="ARBA" id="ARBA00022490"/>
    </source>
</evidence>
<dbReference type="InterPro" id="IPR005145">
    <property type="entry name" value="Sua5_C"/>
</dbReference>
<dbReference type="GO" id="GO:0006450">
    <property type="term" value="P:regulation of translational fidelity"/>
    <property type="evidence" value="ECO:0007669"/>
    <property type="project" value="EnsemblFungi"/>
</dbReference>
<dbReference type="GO" id="GO:0005739">
    <property type="term" value="C:mitochondrion"/>
    <property type="evidence" value="ECO:0007669"/>
    <property type="project" value="EnsemblFungi"/>
</dbReference>
<dbReference type="EC" id="2.7.7.87" evidence="3"/>
<dbReference type="Gene3D" id="3.40.50.11030">
    <property type="entry name" value="Threonylcarbamoyl-AMP synthase, C-terminal domain"/>
    <property type="match status" value="1"/>
</dbReference>
<keyword evidence="7" id="KW-0819">tRNA processing</keyword>
<dbReference type="HOGENOM" id="CLU_031397_0_0_1"/>
<gene>
    <name evidence="16" type="ORF">EPUS_07942</name>
</gene>
<dbReference type="GO" id="GO:0002949">
    <property type="term" value="P:tRNA threonylcarbamoyladenosine modification"/>
    <property type="evidence" value="ECO:0007669"/>
    <property type="project" value="EnsemblFungi"/>
</dbReference>
<keyword evidence="9" id="KW-0547">Nucleotide-binding</keyword>
<reference evidence="17" key="1">
    <citation type="journal article" date="2014" name="BMC Genomics">
        <title>Genome characteristics reveal the impact of lichenization on lichen-forming fungus Endocarpon pusillum Hedwig (Verrucariales, Ascomycota).</title>
        <authorList>
            <person name="Wang Y.-Y."/>
            <person name="Liu B."/>
            <person name="Zhang X.-Y."/>
            <person name="Zhou Q.-M."/>
            <person name="Zhang T."/>
            <person name="Li H."/>
            <person name="Yu Y.-F."/>
            <person name="Zhang X.-L."/>
            <person name="Hao X.-Y."/>
            <person name="Wang M."/>
            <person name="Wang L."/>
            <person name="Wei J.-C."/>
        </authorList>
    </citation>
    <scope>NUCLEOTIDE SEQUENCE [LARGE SCALE GENOMIC DNA]</scope>
    <source>
        <strain evidence="17">Z07020 / HMAS-L-300199</strain>
    </source>
</reference>
<evidence type="ECO:0000256" key="10">
    <source>
        <dbReference type="ARBA" id="ARBA00022840"/>
    </source>
</evidence>
<evidence type="ECO:0000256" key="4">
    <source>
        <dbReference type="ARBA" id="ARBA00015492"/>
    </source>
</evidence>
<evidence type="ECO:0000256" key="14">
    <source>
        <dbReference type="SAM" id="MobiDB-lite"/>
    </source>
</evidence>
<dbReference type="eggNOG" id="KOG3051">
    <property type="taxonomic scope" value="Eukaryota"/>
</dbReference>
<keyword evidence="10" id="KW-0067">ATP-binding</keyword>
<protein>
    <recommendedName>
        <fullName evidence="4">Threonylcarbamoyl-AMP synthase</fullName>
        <ecNumber evidence="3">2.7.7.87</ecNumber>
    </recommendedName>
    <alternativeName>
        <fullName evidence="11">L-threonylcarbamoyladenylate synthase</fullName>
    </alternativeName>
</protein>
<dbReference type="GO" id="GO:0043047">
    <property type="term" value="F:single-stranded telomeric DNA binding"/>
    <property type="evidence" value="ECO:0007669"/>
    <property type="project" value="EnsemblFungi"/>
</dbReference>
<dbReference type="GeneID" id="19242820"/>
<dbReference type="InterPro" id="IPR038385">
    <property type="entry name" value="Sua5/YwlC_C"/>
</dbReference>
<keyword evidence="6" id="KW-0808">Transferase</keyword>
<keyword evidence="5" id="KW-0963">Cytoplasm</keyword>
<dbReference type="SUPFAM" id="SSF55821">
    <property type="entry name" value="YrdC/RibB"/>
    <property type="match status" value="1"/>
</dbReference>
<dbReference type="GO" id="GO:0005524">
    <property type="term" value="F:ATP binding"/>
    <property type="evidence" value="ECO:0007669"/>
    <property type="project" value="UniProtKB-KW"/>
</dbReference>
<proteinExistence type="inferred from homology"/>
<dbReference type="Pfam" id="PF01300">
    <property type="entry name" value="Sua5_yciO_yrdC"/>
    <property type="match status" value="1"/>
</dbReference>
<dbReference type="OrthoDB" id="412787at2759"/>
<evidence type="ECO:0000256" key="12">
    <source>
        <dbReference type="ARBA" id="ARBA00048366"/>
    </source>
</evidence>
<evidence type="ECO:0000256" key="11">
    <source>
        <dbReference type="ARBA" id="ARBA00029774"/>
    </source>
</evidence>
<dbReference type="FunFam" id="3.90.870.10:FF:000008">
    <property type="entry name" value="Threonylcarbamoyl-AMP synthase"/>
    <property type="match status" value="1"/>
</dbReference>
<dbReference type="GO" id="GO:0000049">
    <property type="term" value="F:tRNA binding"/>
    <property type="evidence" value="ECO:0007669"/>
    <property type="project" value="TreeGrafter"/>
</dbReference>
<feature type="domain" description="YrdC-like" evidence="15">
    <location>
        <begin position="41"/>
        <end position="259"/>
    </location>
</feature>
<dbReference type="PROSITE" id="PS51163">
    <property type="entry name" value="YRDC"/>
    <property type="match status" value="1"/>
</dbReference>
<dbReference type="Proteomes" id="UP000019373">
    <property type="component" value="Unassembled WGS sequence"/>
</dbReference>
<evidence type="ECO:0000256" key="9">
    <source>
        <dbReference type="ARBA" id="ARBA00022741"/>
    </source>
</evidence>
<sequence>MTQRKTRVLPVTAIQPPHVDSETSLLDWWYDKKDSLPQDQVSRLLEAARVLQTSSVPVAFPTETVYGLGADATRSEAVRGIYAAKQRPSDNPLIVHVGSLGQLRALLQPPLAAEDDRCSNISHVNGTIPTTSDQNDDPIPPIYQPLIRKLWPGPLTLLFPLPKTSPFAPEVTTTLSTVGIRMPSSPLARLLISLSNRPLAAPSANASTRPSPTTAAHVLHDLDGRIEMILDGGSCEVGVESTVVDGLCYPPAVLRPGGVGFEEIRRLGGVWTDVVVGYQDRDQWASVNGDGKVDAYTDGSAVQTNTNGMHGRGHVPRAPGMKYRHYAPRARVHLFEDPTSSENEARSRILSLCNDHLASPSQPAHPDLNIGVITTQTWRPDLGLGLSLSPPPNLSNSNSNPKDSVPTLAVSTFHIANSSPSPSATPPNQTSNPNPNTTTTTTTTTTPPTPPSKHHQMHSLALGPAIEDVARGLFSALRELDARGCDVILIEGVEDGEEDAEESAGASEGL</sequence>
<dbReference type="GO" id="GO:0000723">
    <property type="term" value="P:telomere maintenance"/>
    <property type="evidence" value="ECO:0007669"/>
    <property type="project" value="EnsemblFungi"/>
</dbReference>
<name>U1GY23_ENDPU</name>
<evidence type="ECO:0000313" key="16">
    <source>
        <dbReference type="EMBL" id="ERF77036.1"/>
    </source>
</evidence>
<keyword evidence="17" id="KW-1185">Reference proteome</keyword>
<dbReference type="RefSeq" id="XP_007785624.1">
    <property type="nucleotide sequence ID" value="XM_007787434.1"/>
</dbReference>
<dbReference type="Gene3D" id="3.90.870.10">
    <property type="entry name" value="DHBP synthase"/>
    <property type="match status" value="1"/>
</dbReference>
<dbReference type="InterPro" id="IPR050156">
    <property type="entry name" value="TC-AMP_synthase_SUA5"/>
</dbReference>
<evidence type="ECO:0000256" key="13">
    <source>
        <dbReference type="ARBA" id="ARBA00056339"/>
    </source>
</evidence>
<keyword evidence="8" id="KW-0548">Nucleotidyltransferase</keyword>
<comment type="catalytic activity">
    <reaction evidence="12">
        <text>L-threonine + hydrogencarbonate + ATP = L-threonylcarbamoyladenylate + diphosphate + H2O</text>
        <dbReference type="Rhea" id="RHEA:36407"/>
        <dbReference type="ChEBI" id="CHEBI:15377"/>
        <dbReference type="ChEBI" id="CHEBI:17544"/>
        <dbReference type="ChEBI" id="CHEBI:30616"/>
        <dbReference type="ChEBI" id="CHEBI:33019"/>
        <dbReference type="ChEBI" id="CHEBI:57926"/>
        <dbReference type="ChEBI" id="CHEBI:73682"/>
        <dbReference type="EC" id="2.7.7.87"/>
    </reaction>
</comment>
<dbReference type="PANTHER" id="PTHR17490:SF16">
    <property type="entry name" value="THREONYLCARBAMOYL-AMP SYNTHASE"/>
    <property type="match status" value="1"/>
</dbReference>
<dbReference type="GO" id="GO:0061710">
    <property type="term" value="F:L-threonylcarbamoyladenylate synthase"/>
    <property type="evidence" value="ECO:0007669"/>
    <property type="project" value="UniProtKB-EC"/>
</dbReference>
<comment type="function">
    <text evidence="13">Required for the formation of a threonylcarbamoyl group on adenosine at position 37 (t(6)A37) in tRNAs that read codons beginning with adenine. Likely catalyzes the conversion of L-threonine, HCO(3)(-)/CO(2) and ATP to give threonylcarbamoyl-AMP (TC-AMP) as the acyladenylate intermediate, with the release of diphosphate. Required for normal translation, by ensuring translation fidelity at the level of codon recognition, appropriate translation initiation selection and maintenance of reading frame. Also involved in telomere replication. Binds to single-stranded telomeric (ssTG) DNA and positively regulates telomere length.</text>
</comment>
<evidence type="ECO:0000259" key="15">
    <source>
        <dbReference type="PROSITE" id="PS51163"/>
    </source>
</evidence>
<dbReference type="InterPro" id="IPR006070">
    <property type="entry name" value="Sua5-like_dom"/>
</dbReference>
<dbReference type="GO" id="GO:0003725">
    <property type="term" value="F:double-stranded RNA binding"/>
    <property type="evidence" value="ECO:0007669"/>
    <property type="project" value="InterPro"/>
</dbReference>
<evidence type="ECO:0000256" key="6">
    <source>
        <dbReference type="ARBA" id="ARBA00022679"/>
    </source>
</evidence>
<feature type="region of interest" description="Disordered" evidence="14">
    <location>
        <begin position="383"/>
        <end position="458"/>
    </location>
</feature>
<dbReference type="PANTHER" id="PTHR17490">
    <property type="entry name" value="SUA5"/>
    <property type="match status" value="1"/>
</dbReference>
<evidence type="ECO:0000256" key="7">
    <source>
        <dbReference type="ARBA" id="ARBA00022694"/>
    </source>
</evidence>
<feature type="compositionally biased region" description="Low complexity" evidence="14">
    <location>
        <begin position="417"/>
        <end position="446"/>
    </location>
</feature>
<accession>U1GY23</accession>
<evidence type="ECO:0000256" key="3">
    <source>
        <dbReference type="ARBA" id="ARBA00012584"/>
    </source>
</evidence>
<dbReference type="EMBL" id="KE720675">
    <property type="protein sequence ID" value="ERF77036.1"/>
    <property type="molecule type" value="Genomic_DNA"/>
</dbReference>